<dbReference type="InterPro" id="IPR031100">
    <property type="entry name" value="LOG_fam"/>
</dbReference>
<gene>
    <name evidence="1" type="ORF">METZ01_LOCUS13541</name>
</gene>
<evidence type="ECO:0000313" key="1">
    <source>
        <dbReference type="EMBL" id="SUZ60687.1"/>
    </source>
</evidence>
<dbReference type="Gene3D" id="3.40.50.450">
    <property type="match status" value="1"/>
</dbReference>
<dbReference type="InterPro" id="IPR052341">
    <property type="entry name" value="LOG_family_nucleotidases"/>
</dbReference>
<dbReference type="SUPFAM" id="SSF102405">
    <property type="entry name" value="MCP/YpsA-like"/>
    <property type="match status" value="1"/>
</dbReference>
<protein>
    <recommendedName>
        <fullName evidence="2">Cytokinin riboside 5'-monophosphate phosphoribohydrolase</fullName>
    </recommendedName>
</protein>
<dbReference type="PANTHER" id="PTHR43393:SF3">
    <property type="entry name" value="LYSINE DECARBOXYLASE-LIKE PROTEIN"/>
    <property type="match status" value="1"/>
</dbReference>
<dbReference type="GO" id="GO:0005829">
    <property type="term" value="C:cytosol"/>
    <property type="evidence" value="ECO:0007669"/>
    <property type="project" value="TreeGrafter"/>
</dbReference>
<proteinExistence type="predicted"/>
<dbReference type="Pfam" id="PF03641">
    <property type="entry name" value="Lysine_decarbox"/>
    <property type="match status" value="1"/>
</dbReference>
<accession>A0A381P2J4</accession>
<sequence length="270" mass="31113">MAIDNKKNRFYFNEDFLGSPQGRSIRILSEYYGPLQKIIENKIYDTIVFFGSARIKSRKKAEAALEQLDQSASDKEKKRIKHDLDMSKYYEDARELANKLTIWSKNLKSKKSRYIITSGGGGGIMEAANRGAKEAGGISVGLTISLPFEASGNNYISKDLDLKFHYFFMRKFWFLYLAKALVVWPGGFGTLDEVMELLTLIQTKKIKKRLPIVLYGSEFWNSVINWDYLVDCGTVSEEDLDLFHISDSIEDTYNYIVRYIEEYKLKGPNF</sequence>
<dbReference type="EMBL" id="UINC01000759">
    <property type="protein sequence ID" value="SUZ60687.1"/>
    <property type="molecule type" value="Genomic_DNA"/>
</dbReference>
<organism evidence="1">
    <name type="scientific">marine metagenome</name>
    <dbReference type="NCBI Taxonomy" id="408172"/>
    <lineage>
        <taxon>unclassified sequences</taxon>
        <taxon>metagenomes</taxon>
        <taxon>ecological metagenomes</taxon>
    </lineage>
</organism>
<evidence type="ECO:0008006" key="2">
    <source>
        <dbReference type="Google" id="ProtNLM"/>
    </source>
</evidence>
<dbReference type="AlphaFoldDB" id="A0A381P2J4"/>
<name>A0A381P2J4_9ZZZZ</name>
<reference evidence="1" key="1">
    <citation type="submission" date="2018-05" db="EMBL/GenBank/DDBJ databases">
        <authorList>
            <person name="Lanie J.A."/>
            <person name="Ng W.-L."/>
            <person name="Kazmierczak K.M."/>
            <person name="Andrzejewski T.M."/>
            <person name="Davidsen T.M."/>
            <person name="Wayne K.J."/>
            <person name="Tettelin H."/>
            <person name="Glass J.I."/>
            <person name="Rusch D."/>
            <person name="Podicherti R."/>
            <person name="Tsui H.-C.T."/>
            <person name="Winkler M.E."/>
        </authorList>
    </citation>
    <scope>NUCLEOTIDE SEQUENCE</scope>
</reference>
<dbReference type="PANTHER" id="PTHR43393">
    <property type="entry name" value="CYTOKININ RIBOSIDE 5'-MONOPHOSPHATE PHOSPHORIBOHYDROLASE"/>
    <property type="match status" value="1"/>
</dbReference>